<dbReference type="GeneID" id="106461651"/>
<proteinExistence type="inferred from homology"/>
<protein>
    <submittedName>
        <fullName evidence="8 9">Mpv17-like protein 2</fullName>
    </submittedName>
</protein>
<evidence type="ECO:0000256" key="5">
    <source>
        <dbReference type="ARBA" id="ARBA00023136"/>
    </source>
</evidence>
<evidence type="ECO:0000256" key="1">
    <source>
        <dbReference type="ARBA" id="ARBA00004141"/>
    </source>
</evidence>
<dbReference type="RefSeq" id="XP_013776948.1">
    <property type="nucleotide sequence ID" value="XM_013921494.2"/>
</dbReference>
<sequence length="189" mass="21732">MFIKSATQCALQIGQKLFGRYLLVTNATISACMGATGDTIQQHYDILTDQKESWHLWRTQHMTVAGLTTGIITHYWYIFLDRALPGSCLRTVVKKVLYDQVFFSPVNLAVYFGTLGVLEGSQSEAVKEELFHKGAQIYLVEWIVWPPAQMLNFYLLPTRFRVAFDNIVSLGFDIYSPYVKYKERIKTEK</sequence>
<organism evidence="7 9">
    <name type="scientific">Limulus polyphemus</name>
    <name type="common">Atlantic horseshoe crab</name>
    <dbReference type="NCBI Taxonomy" id="6850"/>
    <lineage>
        <taxon>Eukaryota</taxon>
        <taxon>Metazoa</taxon>
        <taxon>Ecdysozoa</taxon>
        <taxon>Arthropoda</taxon>
        <taxon>Chelicerata</taxon>
        <taxon>Merostomata</taxon>
        <taxon>Xiphosura</taxon>
        <taxon>Limulidae</taxon>
        <taxon>Limulus</taxon>
    </lineage>
</organism>
<evidence type="ECO:0000256" key="6">
    <source>
        <dbReference type="RuleBase" id="RU363053"/>
    </source>
</evidence>
<accession>A0ABM1B8H8</accession>
<name>A0ABM1B8H8_LIMPO</name>
<evidence type="ECO:0000256" key="2">
    <source>
        <dbReference type="ARBA" id="ARBA00006824"/>
    </source>
</evidence>
<comment type="subcellular location">
    <subcellularLocation>
        <location evidence="1">Membrane</location>
        <topology evidence="1">Multi-pass membrane protein</topology>
    </subcellularLocation>
</comment>
<evidence type="ECO:0000313" key="7">
    <source>
        <dbReference type="Proteomes" id="UP000694941"/>
    </source>
</evidence>
<comment type="similarity">
    <text evidence="2 6">Belongs to the peroxisomal membrane protein PXMP2/4 family.</text>
</comment>
<dbReference type="Pfam" id="PF04117">
    <property type="entry name" value="Mpv17_PMP22"/>
    <property type="match status" value="1"/>
</dbReference>
<evidence type="ECO:0000256" key="4">
    <source>
        <dbReference type="ARBA" id="ARBA00022989"/>
    </source>
</evidence>
<dbReference type="PROSITE" id="PS51257">
    <property type="entry name" value="PROKAR_LIPOPROTEIN"/>
    <property type="match status" value="1"/>
</dbReference>
<evidence type="ECO:0000313" key="8">
    <source>
        <dbReference type="RefSeq" id="XP_013776948.1"/>
    </source>
</evidence>
<evidence type="ECO:0000313" key="9">
    <source>
        <dbReference type="RefSeq" id="XP_013776949.1"/>
    </source>
</evidence>
<reference evidence="8 9" key="1">
    <citation type="submission" date="2025-05" db="UniProtKB">
        <authorList>
            <consortium name="RefSeq"/>
        </authorList>
    </citation>
    <scope>IDENTIFICATION</scope>
    <source>
        <tissue evidence="8 9">Muscle</tissue>
    </source>
</reference>
<keyword evidence="4" id="KW-1133">Transmembrane helix</keyword>
<dbReference type="PANTHER" id="PTHR11266:SF8">
    <property type="entry name" value="MPV17-LIKE PROTEIN 2"/>
    <property type="match status" value="1"/>
</dbReference>
<keyword evidence="3" id="KW-0812">Transmembrane</keyword>
<dbReference type="Proteomes" id="UP000694941">
    <property type="component" value="Unplaced"/>
</dbReference>
<keyword evidence="7" id="KW-1185">Reference proteome</keyword>
<keyword evidence="5" id="KW-0472">Membrane</keyword>
<dbReference type="RefSeq" id="XP_013776949.1">
    <property type="nucleotide sequence ID" value="XM_013921495.2"/>
</dbReference>
<dbReference type="InterPro" id="IPR007248">
    <property type="entry name" value="Mpv17_PMP22"/>
</dbReference>
<dbReference type="PANTHER" id="PTHR11266">
    <property type="entry name" value="PEROXISOMAL MEMBRANE PROTEIN 2, PXMP2 MPV17"/>
    <property type="match status" value="1"/>
</dbReference>
<gene>
    <name evidence="8 9" type="primary">LOC106461651</name>
</gene>
<evidence type="ECO:0000256" key="3">
    <source>
        <dbReference type="ARBA" id="ARBA00022692"/>
    </source>
</evidence>